<organism evidence="1 2">
    <name type="scientific">Suillus luteus UH-Slu-Lm8-n1</name>
    <dbReference type="NCBI Taxonomy" id="930992"/>
    <lineage>
        <taxon>Eukaryota</taxon>
        <taxon>Fungi</taxon>
        <taxon>Dikarya</taxon>
        <taxon>Basidiomycota</taxon>
        <taxon>Agaricomycotina</taxon>
        <taxon>Agaricomycetes</taxon>
        <taxon>Agaricomycetidae</taxon>
        <taxon>Boletales</taxon>
        <taxon>Suillineae</taxon>
        <taxon>Suillaceae</taxon>
        <taxon>Suillus</taxon>
    </lineage>
</organism>
<dbReference type="AlphaFoldDB" id="A0A0D0AAZ0"/>
<evidence type="ECO:0000313" key="2">
    <source>
        <dbReference type="Proteomes" id="UP000054485"/>
    </source>
</evidence>
<reference evidence="2" key="2">
    <citation type="submission" date="2015-01" db="EMBL/GenBank/DDBJ databases">
        <title>Evolutionary Origins and Diversification of the Mycorrhizal Mutualists.</title>
        <authorList>
            <consortium name="DOE Joint Genome Institute"/>
            <consortium name="Mycorrhizal Genomics Consortium"/>
            <person name="Kohler A."/>
            <person name="Kuo A."/>
            <person name="Nagy L.G."/>
            <person name="Floudas D."/>
            <person name="Copeland A."/>
            <person name="Barry K.W."/>
            <person name="Cichocki N."/>
            <person name="Veneault-Fourrey C."/>
            <person name="LaButti K."/>
            <person name="Lindquist E.A."/>
            <person name="Lipzen A."/>
            <person name="Lundell T."/>
            <person name="Morin E."/>
            <person name="Murat C."/>
            <person name="Riley R."/>
            <person name="Ohm R."/>
            <person name="Sun H."/>
            <person name="Tunlid A."/>
            <person name="Henrissat B."/>
            <person name="Grigoriev I.V."/>
            <person name="Hibbett D.S."/>
            <person name="Martin F."/>
        </authorList>
    </citation>
    <scope>NUCLEOTIDE SEQUENCE [LARGE SCALE GENOMIC DNA]</scope>
    <source>
        <strain evidence="2">UH-Slu-Lm8-n1</strain>
    </source>
</reference>
<name>A0A0D0AAZ0_9AGAM</name>
<reference evidence="1 2" key="1">
    <citation type="submission" date="2014-04" db="EMBL/GenBank/DDBJ databases">
        <authorList>
            <consortium name="DOE Joint Genome Institute"/>
            <person name="Kuo A."/>
            <person name="Ruytinx J."/>
            <person name="Rineau F."/>
            <person name="Colpaert J."/>
            <person name="Kohler A."/>
            <person name="Nagy L.G."/>
            <person name="Floudas D."/>
            <person name="Copeland A."/>
            <person name="Barry K.W."/>
            <person name="Cichocki N."/>
            <person name="Veneault-Fourrey C."/>
            <person name="LaButti K."/>
            <person name="Lindquist E.A."/>
            <person name="Lipzen A."/>
            <person name="Lundell T."/>
            <person name="Morin E."/>
            <person name="Murat C."/>
            <person name="Sun H."/>
            <person name="Tunlid A."/>
            <person name="Henrissat B."/>
            <person name="Grigoriev I.V."/>
            <person name="Hibbett D.S."/>
            <person name="Martin F."/>
            <person name="Nordberg H.P."/>
            <person name="Cantor M.N."/>
            <person name="Hua S.X."/>
        </authorList>
    </citation>
    <scope>NUCLEOTIDE SEQUENCE [LARGE SCALE GENOMIC DNA]</scope>
    <source>
        <strain evidence="1 2">UH-Slu-Lm8-n1</strain>
    </source>
</reference>
<accession>A0A0D0AAZ0</accession>
<gene>
    <name evidence="1" type="ORF">CY34DRAFT_248944</name>
</gene>
<evidence type="ECO:0000313" key="1">
    <source>
        <dbReference type="EMBL" id="KIK47420.1"/>
    </source>
</evidence>
<sequence>MIQLTTSDTLASYRTRNYKLSRIFSTFAFSHSCWGRQHRDGQRLGAKFQDVIWTLESTGQ</sequence>
<dbReference type="InParanoid" id="A0A0D0AAZ0"/>
<proteinExistence type="predicted"/>
<protein>
    <submittedName>
        <fullName evidence="1">Uncharacterized protein</fullName>
    </submittedName>
</protein>
<dbReference type="EMBL" id="KN835147">
    <property type="protein sequence ID" value="KIK47420.1"/>
    <property type="molecule type" value="Genomic_DNA"/>
</dbReference>
<dbReference type="Proteomes" id="UP000054485">
    <property type="component" value="Unassembled WGS sequence"/>
</dbReference>
<dbReference type="HOGENOM" id="CLU_2943343_0_0_1"/>
<keyword evidence="2" id="KW-1185">Reference proteome</keyword>